<organism evidence="11 12">
    <name type="scientific">Chitinophaga rupis</name>
    <dbReference type="NCBI Taxonomy" id="573321"/>
    <lineage>
        <taxon>Bacteria</taxon>
        <taxon>Pseudomonadati</taxon>
        <taxon>Bacteroidota</taxon>
        <taxon>Chitinophagia</taxon>
        <taxon>Chitinophagales</taxon>
        <taxon>Chitinophagaceae</taxon>
        <taxon>Chitinophaga</taxon>
    </lineage>
</organism>
<evidence type="ECO:0000256" key="3">
    <source>
        <dbReference type="ARBA" id="ARBA00022452"/>
    </source>
</evidence>
<evidence type="ECO:0000256" key="6">
    <source>
        <dbReference type="ARBA" id="ARBA00023136"/>
    </source>
</evidence>
<dbReference type="OrthoDB" id="9768177at2"/>
<dbReference type="InterPro" id="IPR037066">
    <property type="entry name" value="Plug_dom_sf"/>
</dbReference>
<dbReference type="InterPro" id="IPR012910">
    <property type="entry name" value="Plug_dom"/>
</dbReference>
<dbReference type="InterPro" id="IPR039426">
    <property type="entry name" value="TonB-dep_rcpt-like"/>
</dbReference>
<dbReference type="SUPFAM" id="SSF49464">
    <property type="entry name" value="Carboxypeptidase regulatory domain-like"/>
    <property type="match status" value="1"/>
</dbReference>
<feature type="domain" description="TonB-dependent receptor plug" evidence="10">
    <location>
        <begin position="117"/>
        <end position="240"/>
    </location>
</feature>
<evidence type="ECO:0000256" key="2">
    <source>
        <dbReference type="ARBA" id="ARBA00022448"/>
    </source>
</evidence>
<evidence type="ECO:0000259" key="10">
    <source>
        <dbReference type="Pfam" id="PF07715"/>
    </source>
</evidence>
<evidence type="ECO:0000256" key="1">
    <source>
        <dbReference type="ARBA" id="ARBA00004571"/>
    </source>
</evidence>
<dbReference type="InterPro" id="IPR023996">
    <property type="entry name" value="TonB-dep_OMP_SusC/RagA"/>
</dbReference>
<dbReference type="Gene3D" id="2.60.40.1120">
    <property type="entry name" value="Carboxypeptidase-like, regulatory domain"/>
    <property type="match status" value="1"/>
</dbReference>
<keyword evidence="6 8" id="KW-0472">Membrane</keyword>
<dbReference type="Proteomes" id="UP000198984">
    <property type="component" value="Unassembled WGS sequence"/>
</dbReference>
<evidence type="ECO:0000256" key="8">
    <source>
        <dbReference type="PROSITE-ProRule" id="PRU01360"/>
    </source>
</evidence>
<keyword evidence="3 8" id="KW-1134">Transmembrane beta strand</keyword>
<sequence>MRKSHAFVMVMLLLFAGTSLLAQDKKSISGTIVDDKSAVVIGATVIEKGTRNSTFTDERGYYHFSVAPSATLIISSIGYATREVAVGNSSTVNVTINQDTKGLNEVVVTGFGESRAKRSLGYSVTQVSGDDIRRTASPNPISALQGMVPGLQVTPNVGGPQASTRFQIRGSASLDPYGNQPLVVVDDIVMDDQVILPNRGGEQDFGNILKDINPDDIESISVLKGGAVTALYGSRASNGVILIKTKKGFSQRGLGVSFTQSFMFERAYKTVDLQNRFGAGIHVDDWIKGANDTLETDQTYYYASFGPEMKGQMFKDITGQYRANNPGANDPLALYKTGITRNTNIGISGGNDKTTFRFSYSNLGSSSATPNNNLDRNSFSFRATHRPIKSVLLDVNTSYTQSGTENPALQGANSVLYATSYGVPRNYDINYWMHNYADTENGGISPRDISGASNAFWFIYQNHYQQKENNFRGSVNLRADLTNWLRFDGSASINAFETNYTAKIRGTDPGFSGGQYKVNNNSVRQYRYRGSLSYIKKVNDFDLLVQGGGELNQSKQVGYYAETNGLIIPDLFRLSNSKERPRIDEGKPNDLQMASLFYQASVGFRDYLTLNVYGRNDWNSTLVYNDGHGNYSYFYPGADLAFVFSDLVKMPKGFDFGKLRVSYVQAGGGTSPYKTNTGSYTAYGLYKDASGADVLRYGILGNSLPNQNLKPVRNAKIEAGVEFKLFNNRLGGDVTWYQQDSKNQIQDFTVPRESGVVSALINGGKVRNRGIELTLYGTPYKKGNFSWDVMFNYTRNRNTILSLPFNSKAALLDGGDGIYSVANLGGDYGAIRANYHYASYQAKDGNGANVQSGLNGMPVVGFNATGGEFGAPVIYYLRAGTYNPTVGKESDPVVGSTMPDFLGSIRNTFNYKRLAVSIFLDAKFGGDIYSNTYGYGSQYGMLKHTLAGRTADLGGLSYTGTADYNGLKAERHDGILPVGVFAPGTIIGADVSADGQEHDVSGMTVADAYEKKYVKPVAASDYYDRTYGWGSGIRSASMFESSWVSMRELSISYDLPVGIASRLKMNSLRLSLIGRNLFFLYNSAPDNVNPDNLSSTSSGAFIENGGVPYFRQFGFSVNASF</sequence>
<evidence type="ECO:0000313" key="12">
    <source>
        <dbReference type="Proteomes" id="UP000198984"/>
    </source>
</evidence>
<feature type="signal peptide" evidence="9">
    <location>
        <begin position="1"/>
        <end position="22"/>
    </location>
</feature>
<dbReference type="Pfam" id="PF07715">
    <property type="entry name" value="Plug"/>
    <property type="match status" value="1"/>
</dbReference>
<keyword evidence="4 8" id="KW-0812">Transmembrane</keyword>
<evidence type="ECO:0000256" key="7">
    <source>
        <dbReference type="ARBA" id="ARBA00023237"/>
    </source>
</evidence>
<name>A0A1H7ZPH9_9BACT</name>
<dbReference type="STRING" id="573321.SAMN04488505_105133"/>
<keyword evidence="5 9" id="KW-0732">Signal</keyword>
<comment type="subcellular location">
    <subcellularLocation>
        <location evidence="1 8">Cell outer membrane</location>
        <topology evidence="1 8">Multi-pass membrane protein</topology>
    </subcellularLocation>
</comment>
<evidence type="ECO:0000313" key="11">
    <source>
        <dbReference type="EMBL" id="SEM59327.1"/>
    </source>
</evidence>
<dbReference type="Pfam" id="PF13715">
    <property type="entry name" value="CarbopepD_reg_2"/>
    <property type="match status" value="1"/>
</dbReference>
<evidence type="ECO:0000256" key="5">
    <source>
        <dbReference type="ARBA" id="ARBA00022729"/>
    </source>
</evidence>
<proteinExistence type="inferred from homology"/>
<keyword evidence="2 8" id="KW-0813">Transport</keyword>
<keyword evidence="7 8" id="KW-0998">Cell outer membrane</keyword>
<dbReference type="RefSeq" id="WP_089916227.1">
    <property type="nucleotide sequence ID" value="NZ_FOBB01000005.1"/>
</dbReference>
<keyword evidence="12" id="KW-1185">Reference proteome</keyword>
<dbReference type="InterPro" id="IPR023997">
    <property type="entry name" value="TonB-dep_OMP_SusC/RagA_CS"/>
</dbReference>
<comment type="similarity">
    <text evidence="8">Belongs to the TonB-dependent receptor family.</text>
</comment>
<dbReference type="InterPro" id="IPR036942">
    <property type="entry name" value="Beta-barrel_TonB_sf"/>
</dbReference>
<protein>
    <submittedName>
        <fullName evidence="11">Iron complex outermembrane recepter protein</fullName>
    </submittedName>
</protein>
<dbReference type="AlphaFoldDB" id="A0A1H7ZPH9"/>
<dbReference type="NCBIfam" id="TIGR04056">
    <property type="entry name" value="OMP_RagA_SusC"/>
    <property type="match status" value="1"/>
</dbReference>
<dbReference type="InterPro" id="IPR008969">
    <property type="entry name" value="CarboxyPept-like_regulatory"/>
</dbReference>
<dbReference type="NCBIfam" id="TIGR04057">
    <property type="entry name" value="SusC_RagA_signa"/>
    <property type="match status" value="1"/>
</dbReference>
<dbReference type="Gene3D" id="2.170.130.10">
    <property type="entry name" value="TonB-dependent receptor, plug domain"/>
    <property type="match status" value="1"/>
</dbReference>
<accession>A0A1H7ZPH9</accession>
<dbReference type="PANTHER" id="PTHR30069">
    <property type="entry name" value="TONB-DEPENDENT OUTER MEMBRANE RECEPTOR"/>
    <property type="match status" value="1"/>
</dbReference>
<evidence type="ECO:0000256" key="9">
    <source>
        <dbReference type="SAM" id="SignalP"/>
    </source>
</evidence>
<dbReference type="PROSITE" id="PS52016">
    <property type="entry name" value="TONB_DEPENDENT_REC_3"/>
    <property type="match status" value="1"/>
</dbReference>
<evidence type="ECO:0000256" key="4">
    <source>
        <dbReference type="ARBA" id="ARBA00022692"/>
    </source>
</evidence>
<dbReference type="EMBL" id="FOBB01000005">
    <property type="protein sequence ID" value="SEM59327.1"/>
    <property type="molecule type" value="Genomic_DNA"/>
</dbReference>
<dbReference type="GO" id="GO:0015344">
    <property type="term" value="F:siderophore uptake transmembrane transporter activity"/>
    <property type="evidence" value="ECO:0007669"/>
    <property type="project" value="TreeGrafter"/>
</dbReference>
<dbReference type="SUPFAM" id="SSF56935">
    <property type="entry name" value="Porins"/>
    <property type="match status" value="1"/>
</dbReference>
<reference evidence="11 12" key="1">
    <citation type="submission" date="2016-10" db="EMBL/GenBank/DDBJ databases">
        <authorList>
            <person name="de Groot N.N."/>
        </authorList>
    </citation>
    <scope>NUCLEOTIDE SEQUENCE [LARGE SCALE GENOMIC DNA]</scope>
    <source>
        <strain evidence="11 12">DSM 21039</strain>
    </source>
</reference>
<feature type="chain" id="PRO_5011668832" evidence="9">
    <location>
        <begin position="23"/>
        <end position="1121"/>
    </location>
</feature>
<dbReference type="Gene3D" id="2.40.170.20">
    <property type="entry name" value="TonB-dependent receptor, beta-barrel domain"/>
    <property type="match status" value="1"/>
</dbReference>
<gene>
    <name evidence="11" type="ORF">SAMN04488505_105133</name>
</gene>
<dbReference type="GO" id="GO:0009279">
    <property type="term" value="C:cell outer membrane"/>
    <property type="evidence" value="ECO:0007669"/>
    <property type="project" value="UniProtKB-SubCell"/>
</dbReference>
<dbReference type="GO" id="GO:0044718">
    <property type="term" value="P:siderophore transmembrane transport"/>
    <property type="evidence" value="ECO:0007669"/>
    <property type="project" value="TreeGrafter"/>
</dbReference>
<dbReference type="PANTHER" id="PTHR30069:SF29">
    <property type="entry name" value="HEMOGLOBIN AND HEMOGLOBIN-HAPTOGLOBIN-BINDING PROTEIN 1-RELATED"/>
    <property type="match status" value="1"/>
</dbReference>